<organism evidence="3 4">
    <name type="scientific">Halorientalis persicus</name>
    <dbReference type="NCBI Taxonomy" id="1367881"/>
    <lineage>
        <taxon>Archaea</taxon>
        <taxon>Methanobacteriati</taxon>
        <taxon>Methanobacteriota</taxon>
        <taxon>Stenosarchaea group</taxon>
        <taxon>Halobacteria</taxon>
        <taxon>Halobacteriales</taxon>
        <taxon>Haloarculaceae</taxon>
        <taxon>Halorientalis</taxon>
    </lineage>
</organism>
<sequence>MTTLVTGGLGYLGSRLIRELPDHPAFSQDTIRILDNFRQPRFHALWDLPTYAEYEFVEGDIRDKDVRAKALEGVDTVFHLAAVTNAPETFDIPEKTWEVNHKAAVGLYKDAREAGAEEFVNAVTCSVYGRTEEEITEDFECDPESPYGEAKLAAEQDMFELHDGKIGLTGLRLGTVYGWTTGMRFDTVVDKFALLAATGQPLTVYEGAEDQKRPYLHVQDAVRSMLFAAEELGDGEPYNVVGQNGRLQDVVDAIVEHFPNVEVGYTEAEQLNQLSYIVSDEKIRNEGFETAYTLDQGVAELADKFRALI</sequence>
<dbReference type="OrthoDB" id="4907at2157"/>
<dbReference type="InterPro" id="IPR001509">
    <property type="entry name" value="Epimerase_deHydtase"/>
</dbReference>
<evidence type="ECO:0000313" key="4">
    <source>
        <dbReference type="Proteomes" id="UP000198775"/>
    </source>
</evidence>
<dbReference type="Pfam" id="PF01370">
    <property type="entry name" value="Epimerase"/>
    <property type="match status" value="1"/>
</dbReference>
<comment type="similarity">
    <text evidence="1">Belongs to the NAD(P)-dependent epimerase/dehydratase family.</text>
</comment>
<evidence type="ECO:0000313" key="3">
    <source>
        <dbReference type="EMBL" id="SEP14643.1"/>
    </source>
</evidence>
<dbReference type="AlphaFoldDB" id="A0A1H8VH60"/>
<dbReference type="CDD" id="cd08946">
    <property type="entry name" value="SDR_e"/>
    <property type="match status" value="1"/>
</dbReference>
<keyword evidence="4" id="KW-1185">Reference proteome</keyword>
<reference evidence="4" key="1">
    <citation type="submission" date="2016-10" db="EMBL/GenBank/DDBJ databases">
        <authorList>
            <person name="Varghese N."/>
            <person name="Submissions S."/>
        </authorList>
    </citation>
    <scope>NUCLEOTIDE SEQUENCE [LARGE SCALE GENOMIC DNA]</scope>
    <source>
        <strain evidence="4">IBRC-M 10043</strain>
    </source>
</reference>
<accession>A0A1H8VH60</accession>
<dbReference type="SUPFAM" id="SSF51735">
    <property type="entry name" value="NAD(P)-binding Rossmann-fold domains"/>
    <property type="match status" value="1"/>
</dbReference>
<dbReference type="EMBL" id="FOCX01000037">
    <property type="protein sequence ID" value="SEP14643.1"/>
    <property type="molecule type" value="Genomic_DNA"/>
</dbReference>
<gene>
    <name evidence="3" type="ORF">SAMN05216388_103726</name>
</gene>
<dbReference type="Gene3D" id="3.40.50.720">
    <property type="entry name" value="NAD(P)-binding Rossmann-like Domain"/>
    <property type="match status" value="1"/>
</dbReference>
<dbReference type="PANTHER" id="PTHR43000">
    <property type="entry name" value="DTDP-D-GLUCOSE 4,6-DEHYDRATASE-RELATED"/>
    <property type="match status" value="1"/>
</dbReference>
<dbReference type="Proteomes" id="UP000198775">
    <property type="component" value="Unassembled WGS sequence"/>
</dbReference>
<name>A0A1H8VH60_9EURY</name>
<dbReference type="RefSeq" id="WP_092664061.1">
    <property type="nucleotide sequence ID" value="NZ_FOCX01000037.1"/>
</dbReference>
<proteinExistence type="inferred from homology"/>
<evidence type="ECO:0000256" key="1">
    <source>
        <dbReference type="ARBA" id="ARBA00007637"/>
    </source>
</evidence>
<protein>
    <submittedName>
        <fullName evidence="3">Nucleoside-diphosphate-sugar epimerase</fullName>
    </submittedName>
</protein>
<evidence type="ECO:0000259" key="2">
    <source>
        <dbReference type="Pfam" id="PF01370"/>
    </source>
</evidence>
<dbReference type="InterPro" id="IPR036291">
    <property type="entry name" value="NAD(P)-bd_dom_sf"/>
</dbReference>
<feature type="domain" description="NAD-dependent epimerase/dehydratase" evidence="2">
    <location>
        <begin position="4"/>
        <end position="240"/>
    </location>
</feature>